<dbReference type="RefSeq" id="WP_107815278.1">
    <property type="nucleotide sequence ID" value="NZ_QAOH01000002.1"/>
</dbReference>
<dbReference type="Gene3D" id="3.10.105.10">
    <property type="entry name" value="Dipeptide-binding Protein, Domain 3"/>
    <property type="match status" value="1"/>
</dbReference>
<dbReference type="GO" id="GO:0043190">
    <property type="term" value="C:ATP-binding cassette (ABC) transporter complex"/>
    <property type="evidence" value="ECO:0007669"/>
    <property type="project" value="InterPro"/>
</dbReference>
<keyword evidence="3 4" id="KW-0732">Signal</keyword>
<protein>
    <submittedName>
        <fullName evidence="6">Peptide/nickel transport system substrate-binding protein</fullName>
    </submittedName>
</protein>
<dbReference type="GO" id="GO:1904680">
    <property type="term" value="F:peptide transmembrane transporter activity"/>
    <property type="evidence" value="ECO:0007669"/>
    <property type="project" value="TreeGrafter"/>
</dbReference>
<dbReference type="SUPFAM" id="SSF53850">
    <property type="entry name" value="Periplasmic binding protein-like II"/>
    <property type="match status" value="1"/>
</dbReference>
<evidence type="ECO:0000259" key="5">
    <source>
        <dbReference type="Pfam" id="PF00496"/>
    </source>
</evidence>
<name>A0A2T5HUP1_9RHOB</name>
<dbReference type="InterPro" id="IPR000914">
    <property type="entry name" value="SBP_5_dom"/>
</dbReference>
<gene>
    <name evidence="6" type="ORF">C8N42_102222</name>
</gene>
<dbReference type="InterPro" id="IPR039424">
    <property type="entry name" value="SBP_5"/>
</dbReference>
<feature type="domain" description="Solute-binding protein family 5" evidence="5">
    <location>
        <begin position="72"/>
        <end position="426"/>
    </location>
</feature>
<dbReference type="PANTHER" id="PTHR30290:SF38">
    <property type="entry name" value="D,D-DIPEPTIDE-BINDING PERIPLASMIC PROTEIN DDPA-RELATED"/>
    <property type="match status" value="1"/>
</dbReference>
<evidence type="ECO:0000256" key="4">
    <source>
        <dbReference type="SAM" id="SignalP"/>
    </source>
</evidence>
<evidence type="ECO:0000256" key="1">
    <source>
        <dbReference type="ARBA" id="ARBA00004418"/>
    </source>
</evidence>
<evidence type="ECO:0000313" key="7">
    <source>
        <dbReference type="Proteomes" id="UP000244077"/>
    </source>
</evidence>
<comment type="caution">
    <text evidence="6">The sequence shown here is derived from an EMBL/GenBank/DDBJ whole genome shotgun (WGS) entry which is preliminary data.</text>
</comment>
<dbReference type="InterPro" id="IPR030678">
    <property type="entry name" value="Peptide/Ni-bd"/>
</dbReference>
<dbReference type="OrthoDB" id="9803988at2"/>
<dbReference type="PANTHER" id="PTHR30290">
    <property type="entry name" value="PERIPLASMIC BINDING COMPONENT OF ABC TRANSPORTER"/>
    <property type="match status" value="1"/>
</dbReference>
<comment type="similarity">
    <text evidence="2">Belongs to the bacterial solute-binding protein 5 family.</text>
</comment>
<dbReference type="Gene3D" id="3.40.190.10">
    <property type="entry name" value="Periplasmic binding protein-like II"/>
    <property type="match status" value="1"/>
</dbReference>
<evidence type="ECO:0000256" key="3">
    <source>
        <dbReference type="ARBA" id="ARBA00022729"/>
    </source>
</evidence>
<reference evidence="6 7" key="1">
    <citation type="submission" date="2018-04" db="EMBL/GenBank/DDBJ databases">
        <title>Genomic Encyclopedia of Archaeal and Bacterial Type Strains, Phase II (KMG-II): from individual species to whole genera.</title>
        <authorList>
            <person name="Goeker M."/>
        </authorList>
    </citation>
    <scope>NUCLEOTIDE SEQUENCE [LARGE SCALE GENOMIC DNA]</scope>
    <source>
        <strain evidence="6 7">DSM 100434</strain>
    </source>
</reference>
<dbReference type="GO" id="GO:0030288">
    <property type="term" value="C:outer membrane-bounded periplasmic space"/>
    <property type="evidence" value="ECO:0007669"/>
    <property type="project" value="UniProtKB-ARBA"/>
</dbReference>
<dbReference type="AlphaFoldDB" id="A0A2T5HUP1"/>
<evidence type="ECO:0000313" key="6">
    <source>
        <dbReference type="EMBL" id="PTQ75302.1"/>
    </source>
</evidence>
<accession>A0A2T5HUP1</accession>
<keyword evidence="7" id="KW-1185">Reference proteome</keyword>
<dbReference type="EMBL" id="QAOH01000002">
    <property type="protein sequence ID" value="PTQ75302.1"/>
    <property type="molecule type" value="Genomic_DNA"/>
</dbReference>
<dbReference type="Proteomes" id="UP000244077">
    <property type="component" value="Unassembled WGS sequence"/>
</dbReference>
<feature type="chain" id="PRO_5015514303" evidence="4">
    <location>
        <begin position="30"/>
        <end position="528"/>
    </location>
</feature>
<dbReference type="PIRSF" id="PIRSF002741">
    <property type="entry name" value="MppA"/>
    <property type="match status" value="1"/>
</dbReference>
<comment type="subcellular location">
    <subcellularLocation>
        <location evidence="1">Periplasm</location>
    </subcellularLocation>
</comment>
<dbReference type="CDD" id="cd08502">
    <property type="entry name" value="PBP2_NikA_DppA_OppA_like_16"/>
    <property type="match status" value="1"/>
</dbReference>
<feature type="signal peptide" evidence="4">
    <location>
        <begin position="1"/>
        <end position="29"/>
    </location>
</feature>
<organism evidence="6 7">
    <name type="scientific">Celeribacter persicus</name>
    <dbReference type="NCBI Taxonomy" id="1651082"/>
    <lineage>
        <taxon>Bacteria</taxon>
        <taxon>Pseudomonadati</taxon>
        <taxon>Pseudomonadota</taxon>
        <taxon>Alphaproteobacteria</taxon>
        <taxon>Rhodobacterales</taxon>
        <taxon>Roseobacteraceae</taxon>
        <taxon>Celeribacter</taxon>
    </lineage>
</organism>
<sequence length="528" mass="56974">MTMHTLKKTLTASVAMAVTTLALSGAARADEIRAVLGGDLQVLDPISSSSYATRTFGFMVYDTLFARDGEGEIKPQMLDSYTVSDDGLIYTFVLRDGLIWSDETPVTSDDVVASITRWSQRDGLGGQMMAAAESLTALDPLTVELKLAKPFSMVLDALSKEGSPVPFIMPKALADKPVTEANTEVLGSGPYLFIADEFAPGSKAVFKPNPNFVSRDEAPSGMFGDKTAVTPIELVSVSDAASQIAGIQTGELDFLQYPPFDLLPVLRANPDIDVLDPGPNAGNIGLMRFNHLQPPFDNPKVRQAVAYALDRGEIMTGAGVSPEDQDPDCTSFFSCGTPFEAHKGGEQYKVRDLDKAKALLTESGYAGEEMVLLTSDDDLAVNAAQVIKQELGEAGIPVRVDVMDLNTLFERRASKAPVSEGGWSAFISYLSAMDTSSPVAHLYLNNNCNMDYAGWSCDEEMRALQDAFTSETDPAKRQDMVDQINVLAQASLPTLLWGVFSQPVAMRTSLVGFNYKTSTPVFWGATKE</sequence>
<dbReference type="Pfam" id="PF00496">
    <property type="entry name" value="SBP_bac_5"/>
    <property type="match status" value="1"/>
</dbReference>
<evidence type="ECO:0000256" key="2">
    <source>
        <dbReference type="ARBA" id="ARBA00005695"/>
    </source>
</evidence>
<dbReference type="GO" id="GO:0015833">
    <property type="term" value="P:peptide transport"/>
    <property type="evidence" value="ECO:0007669"/>
    <property type="project" value="TreeGrafter"/>
</dbReference>
<proteinExistence type="inferred from homology"/>